<protein>
    <submittedName>
        <fullName evidence="1">Uncharacterized protein</fullName>
    </submittedName>
</protein>
<accession>A0ACC0VR42</accession>
<gene>
    <name evidence="1" type="ORF">PsorP6_016166</name>
</gene>
<sequence>MHGRLLLLLTALALARIGAQATGQQLDLLVGAGCHFSNYSTLPVATATKPSSRLELDPGLGHGVYVLHFTQFHLPEPDVLVVRGSDALGTTPAAVLGGKNATGTFYSAAIAGTGVVLELFKTVVGRGKAAPTACHGFTVTGLLFTPQALVDAARHQQGALDVPLAHVPNATKAEDTAPRNTESLCGKDESVAAACAPSATNSPAGALMLATSQPVARLAILKENGLQLAYCTGWLLGCDGHVLTNQHCISNEQDALNTHVEFLAQSKSCGGSETCDTQGACPGPVGITSTTLVAVSEELDYALVRLGLDTTASDFSRLYAKTNGYLQFRASGPVPGETIYIPQYPLGHGKRLAWLFNGQPGRVESLNVSECREGDVGYYVDTQEGSSGSPLLALRDHHVIAMHHCGGCLNGAIPAPAIIADLTSKGVLPNCSIANASRLTGGEHGW</sequence>
<keyword evidence="2" id="KW-1185">Reference proteome</keyword>
<dbReference type="EMBL" id="CM047587">
    <property type="protein sequence ID" value="KAI9908561.1"/>
    <property type="molecule type" value="Genomic_DNA"/>
</dbReference>
<organism evidence="1 2">
    <name type="scientific">Peronosclerospora sorghi</name>
    <dbReference type="NCBI Taxonomy" id="230839"/>
    <lineage>
        <taxon>Eukaryota</taxon>
        <taxon>Sar</taxon>
        <taxon>Stramenopiles</taxon>
        <taxon>Oomycota</taxon>
        <taxon>Peronosporomycetes</taxon>
        <taxon>Peronosporales</taxon>
        <taxon>Peronosporaceae</taxon>
        <taxon>Peronosclerospora</taxon>
    </lineage>
</organism>
<dbReference type="Proteomes" id="UP001163321">
    <property type="component" value="Chromosome 8"/>
</dbReference>
<evidence type="ECO:0000313" key="2">
    <source>
        <dbReference type="Proteomes" id="UP001163321"/>
    </source>
</evidence>
<comment type="caution">
    <text evidence="1">The sequence shown here is derived from an EMBL/GenBank/DDBJ whole genome shotgun (WGS) entry which is preliminary data.</text>
</comment>
<proteinExistence type="predicted"/>
<evidence type="ECO:0000313" key="1">
    <source>
        <dbReference type="EMBL" id="KAI9908561.1"/>
    </source>
</evidence>
<name>A0ACC0VR42_9STRA</name>
<reference evidence="1 2" key="1">
    <citation type="journal article" date="2022" name="bioRxiv">
        <title>The genome of the oomycete Peronosclerospora sorghi, a cosmopolitan pathogen of maize and sorghum, is inflated with dispersed pseudogenes.</title>
        <authorList>
            <person name="Fletcher K."/>
            <person name="Martin F."/>
            <person name="Isakeit T."/>
            <person name="Cavanaugh K."/>
            <person name="Magill C."/>
            <person name="Michelmore R."/>
        </authorList>
    </citation>
    <scope>NUCLEOTIDE SEQUENCE [LARGE SCALE GENOMIC DNA]</scope>
    <source>
        <strain evidence="1">P6</strain>
    </source>
</reference>